<dbReference type="InterPro" id="IPR001455">
    <property type="entry name" value="TusA-like"/>
</dbReference>
<dbReference type="InterPro" id="IPR036873">
    <property type="entry name" value="Rhodanese-like_dom_sf"/>
</dbReference>
<evidence type="ECO:0000313" key="2">
    <source>
        <dbReference type="EMBL" id="ARF14120.1"/>
    </source>
</evidence>
<dbReference type="RefSeq" id="WP_029053952.1">
    <property type="nucleotide sequence ID" value="NZ_CP015108.1"/>
</dbReference>
<dbReference type="Pfam" id="PF01206">
    <property type="entry name" value="TusA"/>
    <property type="match status" value="1"/>
</dbReference>
<dbReference type="InterPro" id="IPR050229">
    <property type="entry name" value="GlpE_sulfurtransferase"/>
</dbReference>
<dbReference type="SUPFAM" id="SSF52821">
    <property type="entry name" value="Rhodanese/Cell cycle control phosphatase"/>
    <property type="match status" value="1"/>
</dbReference>
<dbReference type="CDD" id="cd00158">
    <property type="entry name" value="RHOD"/>
    <property type="match status" value="1"/>
</dbReference>
<dbReference type="InterPro" id="IPR036868">
    <property type="entry name" value="TusA-like_sf"/>
</dbReference>
<dbReference type="PANTHER" id="PTHR43031:SF1">
    <property type="entry name" value="PYRIDINE NUCLEOTIDE-DISULPHIDE OXIDOREDUCTASE"/>
    <property type="match status" value="1"/>
</dbReference>
<evidence type="ECO:0000259" key="1">
    <source>
        <dbReference type="PROSITE" id="PS50206"/>
    </source>
</evidence>
<dbReference type="PROSITE" id="PS00380">
    <property type="entry name" value="RHODANESE_1"/>
    <property type="match status" value="1"/>
</dbReference>
<organism evidence="2 3">
    <name type="scientific">Sporosarcina ureae</name>
    <dbReference type="NCBI Taxonomy" id="1571"/>
    <lineage>
        <taxon>Bacteria</taxon>
        <taxon>Bacillati</taxon>
        <taxon>Bacillota</taxon>
        <taxon>Bacilli</taxon>
        <taxon>Bacillales</taxon>
        <taxon>Caryophanaceae</taxon>
        <taxon>Sporosarcina</taxon>
    </lineage>
</organism>
<feature type="domain" description="Rhodanese" evidence="1">
    <location>
        <begin position="100"/>
        <end position="188"/>
    </location>
</feature>
<protein>
    <recommendedName>
        <fullName evidence="1">Rhodanese domain-containing protein</fullName>
    </recommendedName>
</protein>
<name>A0ABN4YVS2_SPOUR</name>
<accession>A0ABN4YVS2</accession>
<dbReference type="PANTHER" id="PTHR43031">
    <property type="entry name" value="FAD-DEPENDENT OXIDOREDUCTASE"/>
    <property type="match status" value="1"/>
</dbReference>
<dbReference type="PROSITE" id="PS50206">
    <property type="entry name" value="RHODANESE_3"/>
    <property type="match status" value="1"/>
</dbReference>
<dbReference type="SMART" id="SM00450">
    <property type="entry name" value="RHOD"/>
    <property type="match status" value="1"/>
</dbReference>
<reference evidence="2 3" key="1">
    <citation type="submission" date="2016-04" db="EMBL/GenBank/DDBJ databases">
        <title>Comparative Genomics and Epigenetics of Sporosarcina ureae.</title>
        <authorList>
            <person name="Oliver A.S."/>
            <person name="Cooper K.K."/>
        </authorList>
    </citation>
    <scope>NUCLEOTIDE SEQUENCE [LARGE SCALE GENOMIC DNA]</scope>
    <source>
        <strain evidence="2 3">S204</strain>
    </source>
</reference>
<dbReference type="InterPro" id="IPR001307">
    <property type="entry name" value="Thiosulphate_STrfase_CS"/>
</dbReference>
<dbReference type="Gene3D" id="3.30.110.40">
    <property type="entry name" value="TusA-like domain"/>
    <property type="match status" value="1"/>
</dbReference>
<dbReference type="CDD" id="cd00291">
    <property type="entry name" value="SirA_YedF_YeeD"/>
    <property type="match status" value="1"/>
</dbReference>
<evidence type="ECO:0000313" key="3">
    <source>
        <dbReference type="Proteomes" id="UP000192486"/>
    </source>
</evidence>
<dbReference type="PROSITE" id="PS01148">
    <property type="entry name" value="UPF0033"/>
    <property type="match status" value="1"/>
</dbReference>
<dbReference type="Gene3D" id="3.40.250.10">
    <property type="entry name" value="Rhodanese-like domain"/>
    <property type="match status" value="1"/>
</dbReference>
<proteinExistence type="predicted"/>
<dbReference type="Proteomes" id="UP000192486">
    <property type="component" value="Chromosome"/>
</dbReference>
<dbReference type="InterPro" id="IPR001763">
    <property type="entry name" value="Rhodanese-like_dom"/>
</dbReference>
<dbReference type="SUPFAM" id="SSF64307">
    <property type="entry name" value="SirA-like"/>
    <property type="match status" value="1"/>
</dbReference>
<dbReference type="EMBL" id="CP015108">
    <property type="protein sequence ID" value="ARF14120.1"/>
    <property type="molecule type" value="Genomic_DNA"/>
</dbReference>
<sequence>MIQSDKVLDAKGLACPMPIVKTRKMMKDMEDGQVLEVQSTDSGTTADLQAWTESAGHQYVGNVKEADVWRHFVRRAGQEDQSQKEYPVTVHNDQLLEQLQHPNAVLVDVREEAEYAFAHIPGALSIPLGQLDERMAHLSKDNKYFVVCRTGNRSDMACRKLVANGFECVTNVIPGMSEWNSETENTTGGMNK</sequence>
<keyword evidence="3" id="KW-1185">Reference proteome</keyword>
<gene>
    <name evidence="2" type="ORF">SporoS204_08160</name>
</gene>
<dbReference type="Pfam" id="PF00581">
    <property type="entry name" value="Rhodanese"/>
    <property type="match status" value="1"/>
</dbReference>